<dbReference type="SUPFAM" id="SSF56112">
    <property type="entry name" value="Protein kinase-like (PK-like)"/>
    <property type="match status" value="1"/>
</dbReference>
<dbReference type="CDD" id="cd14014">
    <property type="entry name" value="STKc_PknB_like"/>
    <property type="match status" value="1"/>
</dbReference>
<dbReference type="InterPro" id="IPR011009">
    <property type="entry name" value="Kinase-like_dom_sf"/>
</dbReference>
<dbReference type="InterPro" id="IPR004358">
    <property type="entry name" value="Sig_transdc_His_kin-like_C"/>
</dbReference>
<dbReference type="SUPFAM" id="SSF55781">
    <property type="entry name" value="GAF domain-like"/>
    <property type="match status" value="1"/>
</dbReference>
<dbReference type="InterPro" id="IPR036890">
    <property type="entry name" value="HATPase_C_sf"/>
</dbReference>
<dbReference type="InterPro" id="IPR003661">
    <property type="entry name" value="HisK_dim/P_dom"/>
</dbReference>
<dbReference type="EC" id="2.7.13.3" evidence="2"/>
<dbReference type="PROSITE" id="PS00108">
    <property type="entry name" value="PROTEIN_KINASE_ST"/>
    <property type="match status" value="1"/>
</dbReference>
<dbReference type="InterPro" id="IPR000719">
    <property type="entry name" value="Prot_kinase_dom"/>
</dbReference>
<dbReference type="GO" id="GO:0005524">
    <property type="term" value="F:ATP binding"/>
    <property type="evidence" value="ECO:0007669"/>
    <property type="project" value="InterPro"/>
</dbReference>
<keyword evidence="6" id="KW-0175">Coiled coil</keyword>
<dbReference type="Gene3D" id="3.40.50.300">
    <property type="entry name" value="P-loop containing nucleotide triphosphate hydrolases"/>
    <property type="match status" value="1"/>
</dbReference>
<reference evidence="9 10" key="1">
    <citation type="journal article" date="2013" name="Genome Biol. Evol.">
        <title>Genomes of Stigonematalean cyanobacteria (subsection V) and the evolution of oxygenic photosynthesis from prokaryotes to plastids.</title>
        <authorList>
            <person name="Dagan T."/>
            <person name="Roettger M."/>
            <person name="Stucken K."/>
            <person name="Landan G."/>
            <person name="Koch R."/>
            <person name="Major P."/>
            <person name="Gould S.B."/>
            <person name="Goremykin V.V."/>
            <person name="Rippka R."/>
            <person name="Tandeau de Marsac N."/>
            <person name="Gugger M."/>
            <person name="Lockhart P.J."/>
            <person name="Allen J.F."/>
            <person name="Brune I."/>
            <person name="Maus I."/>
            <person name="Puhler A."/>
            <person name="Martin W.F."/>
        </authorList>
    </citation>
    <scope>NUCLEOTIDE SEQUENCE [LARGE SCALE GENOMIC DNA]</scope>
    <source>
        <strain evidence="9 10">PCC 7110</strain>
    </source>
</reference>
<evidence type="ECO:0000256" key="5">
    <source>
        <dbReference type="ARBA" id="ARBA00023012"/>
    </source>
</evidence>
<feature type="domain" description="Protein kinase" evidence="7">
    <location>
        <begin position="7"/>
        <end position="270"/>
    </location>
</feature>
<dbReference type="SUPFAM" id="SSF52540">
    <property type="entry name" value="P-loop containing nucleoside triphosphate hydrolases"/>
    <property type="match status" value="1"/>
</dbReference>
<dbReference type="RefSeq" id="WP_017741464.1">
    <property type="nucleotide sequence ID" value="NZ_KQ976354.1"/>
</dbReference>
<dbReference type="PANTHER" id="PTHR43642">
    <property type="entry name" value="HYBRID SIGNAL TRANSDUCTION HISTIDINE KINASE G"/>
    <property type="match status" value="1"/>
</dbReference>
<dbReference type="Pfam" id="PF13191">
    <property type="entry name" value="AAA_16"/>
    <property type="match status" value="1"/>
</dbReference>
<dbReference type="SUPFAM" id="SSF47384">
    <property type="entry name" value="Homodimeric domain of signal transducing histidine kinase"/>
    <property type="match status" value="1"/>
</dbReference>
<dbReference type="InterPro" id="IPR029016">
    <property type="entry name" value="GAF-like_dom_sf"/>
</dbReference>
<dbReference type="Pfam" id="PF25503">
    <property type="entry name" value="TPR_CHK1"/>
    <property type="match status" value="1"/>
</dbReference>
<keyword evidence="3" id="KW-0597">Phosphoprotein</keyword>
<evidence type="ECO:0000256" key="6">
    <source>
        <dbReference type="SAM" id="Coils"/>
    </source>
</evidence>
<evidence type="ECO:0000256" key="3">
    <source>
        <dbReference type="ARBA" id="ARBA00022553"/>
    </source>
</evidence>
<dbReference type="SUPFAM" id="SSF55874">
    <property type="entry name" value="ATPase domain of HSP90 chaperone/DNA topoisomerase II/histidine kinase"/>
    <property type="match status" value="1"/>
</dbReference>
<organism evidence="9 10">
    <name type="scientific">Scytonema hofmannii PCC 7110</name>
    <dbReference type="NCBI Taxonomy" id="128403"/>
    <lineage>
        <taxon>Bacteria</taxon>
        <taxon>Bacillati</taxon>
        <taxon>Cyanobacteriota</taxon>
        <taxon>Cyanophyceae</taxon>
        <taxon>Nostocales</taxon>
        <taxon>Scytonemataceae</taxon>
        <taxon>Scytonema</taxon>
    </lineage>
</organism>
<dbReference type="SMART" id="SM00387">
    <property type="entry name" value="HATPase_c"/>
    <property type="match status" value="1"/>
</dbReference>
<keyword evidence="4 9" id="KW-0418">Kinase</keyword>
<dbReference type="PROSITE" id="PS50011">
    <property type="entry name" value="PROTEIN_KINASE_DOM"/>
    <property type="match status" value="1"/>
</dbReference>
<dbReference type="SMART" id="SM00065">
    <property type="entry name" value="GAF"/>
    <property type="match status" value="1"/>
</dbReference>
<dbReference type="PROSITE" id="PS50109">
    <property type="entry name" value="HIS_KIN"/>
    <property type="match status" value="1"/>
</dbReference>
<feature type="domain" description="Histidine kinase" evidence="8">
    <location>
        <begin position="1583"/>
        <end position="1830"/>
    </location>
</feature>
<dbReference type="Gene3D" id="3.30.565.10">
    <property type="entry name" value="Histidine kinase-like ATPase, C-terminal domain"/>
    <property type="match status" value="1"/>
</dbReference>
<dbReference type="InterPro" id="IPR053159">
    <property type="entry name" value="Hybrid_Histidine_Kinase"/>
</dbReference>
<dbReference type="Gene3D" id="1.10.510.10">
    <property type="entry name" value="Transferase(Phosphotransferase) domain 1"/>
    <property type="match status" value="1"/>
</dbReference>
<keyword evidence="5" id="KW-0902">Two-component regulatory system</keyword>
<dbReference type="STRING" id="128403.WA1_03135"/>
<evidence type="ECO:0000256" key="2">
    <source>
        <dbReference type="ARBA" id="ARBA00012438"/>
    </source>
</evidence>
<comment type="caution">
    <text evidence="9">The sequence shown here is derived from an EMBL/GenBank/DDBJ whole genome shotgun (WGS) entry which is preliminary data.</text>
</comment>
<evidence type="ECO:0000259" key="7">
    <source>
        <dbReference type="PROSITE" id="PS50011"/>
    </source>
</evidence>
<protein>
    <recommendedName>
        <fullName evidence="2">histidine kinase</fullName>
        <ecNumber evidence="2">2.7.13.3</ecNumber>
    </recommendedName>
</protein>
<dbReference type="InterPro" id="IPR036097">
    <property type="entry name" value="HisK_dim/P_sf"/>
</dbReference>
<sequence>MVELAGYQIHEMLYSSARTLVYRGTREFDQKSVVIKLQRQEYPRFNELVKFRNQYTIAKNLNLPGIIQTYRLENYLNGYALVMEFGGISLSDYLTNQEQLRTLSLQQFFYIAIQIASILDKLYRNRVIHKDIKPANILIDPVTDEVKLIDFSIASLLPRETQTLTSAEVLEGTLAYLSPEQTGRMNRGIDYRTDFYSLGVTFFELLTGQLPFQSDDPMELVHSHLAKLPPKAHSLNLNIPQQLSEIISKLMAKNAEDRYQSALGLKYDLENCLQQWETSEVISTFELGQRDICDRFQIPERLYGRQKEVTTLLQAFERVATGLTDNDVSQDNNSSVKPANRSPAEMMLVAGFSGIGKTAVINEVHKPIVRERGYFIRGKFDQFLRNIPFLAFVQAFRDLMGQLLSESDPQLEKWKTKILKALGENSQVIIEVIPELEHIIGKQPSVSELSGNAAQNRFNLLFQKFIQVFTTKEHPLVIFLDDLQWADSASLNLIQLLMSETETRYLLLIGAYRDNEVSAAHPVTVTLEEICSSGAMVNTITLTPLNPSDLNHLVADTLNCSSQRAEPLTQLVYQKTKGNPFFANQFLRALHEDGYINFNFDEGYWQCDIARVKAIALTDDVVEFMALQLQKLPVATQSVLKLAACIGNQFDLETLTIVYEKPLVETAMDLWKALQEGFIIPKNEIYKFFHNEPAYDRLLTTNKYEQLAISNEQLAIHYNFLHDRVQQAAYSLIPEDSKQATHLKIGQLLLKNTPLAEREEKIFEIVNHFNLSRNLISTEREKQNLAQLNLQAGQKAKLSTAYQAAKNYFTIGLELLSATSWEDDYTLTYELYKECSETEYLSGNFEEAELLYAEALKRTVTVLDKVGIYYIQMTQYQLQGKYAEAIAIQKASLDLLGLSISLEPEALQAALNAELNAVNTYLKEHKIDELLDAPKMSNPNIIAMLRLLQVMFYSAYLIGNQTLGNFTLVKMTTLSLQYGNSDSSPFGYVGYGLVAGVLDDYKTGYSFGEMAVKLCEQFDNSYIKCQTNFLFAADVHNWNRSIKLSETYYENAYKFGLESGDWVTIGYMIIQSCSDRLTRGQNLSELYQLCQTYLNFLYQVKNQDIIELLYAGVIQPIYNLQGLTYSQSTFDNQDFSEAKYLSKYKDLPYYLAWFYYIKIRNAYIFDERDTWLHLIDKLSIVENFVPSHSKVPSTFFYVALMYLALHSSASHSERQKNWEQLTRLEERLLFWADNCPENILHKYLLVQAEKARVRGQMLEAIDYYDRAIAKAKEHEYIHEEALGNELAAKFYLEWGKEKIAQAYLTDAYYGYARWGAKAKVEDLEKRYPQLLALIQQREKIYLDTYKTLPGVSQPLSHIHNITQTFSSSSTTISEALDLASVIKASQTLSSEIQLEKLLSKLMQVIIENAGAEQGFLILPKVQNLEIAIQCFSGEDCHLRSEPIQNSPELPVSIINYVSRTLETLVIHDAASETAFARDVYIIHREPKSLLCAPILNKGKLIGMIYLENNQCTGAFTSDRLETISLLCSQAAISLENSLLYEQLEDYSRTLELKVEERTKELKAAQKQIVAQEKLASLGQLTAGVAHEIRNPLNFVNNFAALSVDLAQELLEEIENQCQKLENGTVDYIKSIVTDLITNVEDIQNQGKRADSIIQNMLLLARSDSKSQRQITDINALIAESIQLVYHSLQSKYQEFNIDIELDCDRTLPKVAIVSQDLSRSLINIIDNACYSAYQKQKTLGGIFVPKVSVMTQKFENSLLITIEDNGQGIAADNIDKIFNPFFTTKPAGEGTGLGLSLVHDIVVGQHQGNIRVQTELGEFTRFMIDLPISDQ</sequence>
<dbReference type="InterPro" id="IPR041664">
    <property type="entry name" value="AAA_16"/>
</dbReference>
<dbReference type="OrthoDB" id="9801841at2"/>
<comment type="catalytic activity">
    <reaction evidence="1">
        <text>ATP + protein L-histidine = ADP + protein N-phospho-L-histidine.</text>
        <dbReference type="EC" id="2.7.13.3"/>
    </reaction>
</comment>
<dbReference type="GO" id="GO:0004674">
    <property type="term" value="F:protein serine/threonine kinase activity"/>
    <property type="evidence" value="ECO:0007669"/>
    <property type="project" value="UniProtKB-KW"/>
</dbReference>
<dbReference type="GO" id="GO:0000155">
    <property type="term" value="F:phosphorelay sensor kinase activity"/>
    <property type="evidence" value="ECO:0007669"/>
    <property type="project" value="InterPro"/>
</dbReference>
<dbReference type="InterPro" id="IPR027417">
    <property type="entry name" value="P-loop_NTPase"/>
</dbReference>
<dbReference type="Pfam" id="PF02518">
    <property type="entry name" value="HATPase_c"/>
    <property type="match status" value="1"/>
</dbReference>
<evidence type="ECO:0000259" key="8">
    <source>
        <dbReference type="PROSITE" id="PS50109"/>
    </source>
</evidence>
<dbReference type="Proteomes" id="UP000076925">
    <property type="component" value="Unassembled WGS sequence"/>
</dbReference>
<name>A0A139XHI2_9CYAN</name>
<dbReference type="CDD" id="cd00082">
    <property type="entry name" value="HisKA"/>
    <property type="match status" value="1"/>
</dbReference>
<dbReference type="InterPro" id="IPR008271">
    <property type="entry name" value="Ser/Thr_kinase_AS"/>
</dbReference>
<feature type="coiled-coil region" evidence="6">
    <location>
        <begin position="1547"/>
        <end position="1574"/>
    </location>
</feature>
<dbReference type="Gene3D" id="3.30.450.40">
    <property type="match status" value="1"/>
</dbReference>
<evidence type="ECO:0000256" key="1">
    <source>
        <dbReference type="ARBA" id="ARBA00000085"/>
    </source>
</evidence>
<keyword evidence="4 9" id="KW-0808">Transferase</keyword>
<evidence type="ECO:0000313" key="10">
    <source>
        <dbReference type="Proteomes" id="UP000076925"/>
    </source>
</evidence>
<dbReference type="PRINTS" id="PR00344">
    <property type="entry name" value="BCTRLSENSOR"/>
</dbReference>
<dbReference type="SMART" id="SM00220">
    <property type="entry name" value="S_TKc"/>
    <property type="match status" value="1"/>
</dbReference>
<dbReference type="Pfam" id="PF00512">
    <property type="entry name" value="HisKA"/>
    <property type="match status" value="1"/>
</dbReference>
<dbReference type="PANTHER" id="PTHR43642:SF1">
    <property type="entry name" value="HYBRID SIGNAL TRANSDUCTION HISTIDINE KINASE G"/>
    <property type="match status" value="1"/>
</dbReference>
<accession>A0A139XHI2</accession>
<dbReference type="Gene3D" id="1.10.287.130">
    <property type="match status" value="1"/>
</dbReference>
<dbReference type="Pfam" id="PF00069">
    <property type="entry name" value="Pkinase"/>
    <property type="match status" value="1"/>
</dbReference>
<evidence type="ECO:0000256" key="4">
    <source>
        <dbReference type="ARBA" id="ARBA00022777"/>
    </source>
</evidence>
<dbReference type="InterPro" id="IPR003594">
    <property type="entry name" value="HATPase_dom"/>
</dbReference>
<dbReference type="InterPro" id="IPR003018">
    <property type="entry name" value="GAF"/>
</dbReference>
<dbReference type="Pfam" id="PF01590">
    <property type="entry name" value="GAF"/>
    <property type="match status" value="1"/>
</dbReference>
<dbReference type="EMBL" id="ANNX02000012">
    <property type="protein sequence ID" value="KYC44145.1"/>
    <property type="molecule type" value="Genomic_DNA"/>
</dbReference>
<evidence type="ECO:0000313" key="9">
    <source>
        <dbReference type="EMBL" id="KYC44145.1"/>
    </source>
</evidence>
<keyword evidence="9" id="KW-0723">Serine/threonine-protein kinase</keyword>
<gene>
    <name evidence="9" type="ORF">WA1_03135</name>
</gene>
<proteinExistence type="predicted"/>
<dbReference type="SMART" id="SM00388">
    <property type="entry name" value="HisKA"/>
    <property type="match status" value="1"/>
</dbReference>
<dbReference type="InterPro" id="IPR005467">
    <property type="entry name" value="His_kinase_dom"/>
</dbReference>
<keyword evidence="10" id="KW-1185">Reference proteome</keyword>